<evidence type="ECO:0000256" key="1">
    <source>
        <dbReference type="SAM" id="Phobius"/>
    </source>
</evidence>
<reference evidence="3" key="1">
    <citation type="journal article" date="2020" name="Stud. Mycol.">
        <title>101 Dothideomycetes genomes: a test case for predicting lifestyles and emergence of pathogens.</title>
        <authorList>
            <person name="Haridas S."/>
            <person name="Albert R."/>
            <person name="Binder M."/>
            <person name="Bloem J."/>
            <person name="Labutti K."/>
            <person name="Salamov A."/>
            <person name="Andreopoulos B."/>
            <person name="Baker S."/>
            <person name="Barry K."/>
            <person name="Bills G."/>
            <person name="Bluhm B."/>
            <person name="Cannon C."/>
            <person name="Castanera R."/>
            <person name="Culley D."/>
            <person name="Daum C."/>
            <person name="Ezra D."/>
            <person name="Gonzalez J."/>
            <person name="Henrissat B."/>
            <person name="Kuo A."/>
            <person name="Liang C."/>
            <person name="Lipzen A."/>
            <person name="Lutzoni F."/>
            <person name="Magnuson J."/>
            <person name="Mondo S."/>
            <person name="Nolan M."/>
            <person name="Ohm R."/>
            <person name="Pangilinan J."/>
            <person name="Park H.-J."/>
            <person name="Ramirez L."/>
            <person name="Alfaro M."/>
            <person name="Sun H."/>
            <person name="Tritt A."/>
            <person name="Yoshinaga Y."/>
            <person name="Zwiers L.-H."/>
            <person name="Turgeon B."/>
            <person name="Goodwin S."/>
            <person name="Spatafora J."/>
            <person name="Crous P."/>
            <person name="Grigoriev I."/>
        </authorList>
    </citation>
    <scope>NUCLEOTIDE SEQUENCE</scope>
    <source>
        <strain evidence="3">CBS 122368</strain>
    </source>
</reference>
<proteinExistence type="predicted"/>
<feature type="transmembrane region" description="Helical" evidence="1">
    <location>
        <begin position="403"/>
        <end position="427"/>
    </location>
</feature>
<dbReference type="EMBL" id="ML987194">
    <property type="protein sequence ID" value="KAF2249825.1"/>
    <property type="molecule type" value="Genomic_DNA"/>
</dbReference>
<dbReference type="AlphaFoldDB" id="A0A6A6IGU7"/>
<keyword evidence="4" id="KW-1185">Reference proteome</keyword>
<keyword evidence="1" id="KW-0812">Transmembrane</keyword>
<keyword evidence="1" id="KW-1133">Transmembrane helix</keyword>
<dbReference type="Pfam" id="PF20163">
    <property type="entry name" value="DUF6536"/>
    <property type="match status" value="1"/>
</dbReference>
<evidence type="ECO:0000313" key="4">
    <source>
        <dbReference type="Proteomes" id="UP000800094"/>
    </source>
</evidence>
<dbReference type="OrthoDB" id="5429634at2759"/>
<feature type="transmembrane region" description="Helical" evidence="1">
    <location>
        <begin position="621"/>
        <end position="646"/>
    </location>
</feature>
<evidence type="ECO:0000259" key="2">
    <source>
        <dbReference type="Pfam" id="PF20163"/>
    </source>
</evidence>
<dbReference type="PANTHER" id="PTHR35395">
    <property type="entry name" value="DUF6536 DOMAIN-CONTAINING PROTEIN"/>
    <property type="match status" value="1"/>
</dbReference>
<keyword evidence="1" id="KW-0472">Membrane</keyword>
<dbReference type="InterPro" id="IPR046623">
    <property type="entry name" value="DUF6536"/>
</dbReference>
<feature type="domain" description="DUF6536" evidence="2">
    <location>
        <begin position="88"/>
        <end position="237"/>
    </location>
</feature>
<dbReference type="PANTHER" id="PTHR35395:SF1">
    <property type="entry name" value="DUF6536 DOMAIN-CONTAINING PROTEIN"/>
    <property type="match status" value="1"/>
</dbReference>
<protein>
    <recommendedName>
        <fullName evidence="2">DUF6536 domain-containing protein</fullName>
    </recommendedName>
</protein>
<feature type="transmembrane region" description="Helical" evidence="1">
    <location>
        <begin position="666"/>
        <end position="692"/>
    </location>
</feature>
<feature type="transmembrane region" description="Helical" evidence="1">
    <location>
        <begin position="92"/>
        <end position="115"/>
    </location>
</feature>
<evidence type="ECO:0000313" key="3">
    <source>
        <dbReference type="EMBL" id="KAF2249825.1"/>
    </source>
</evidence>
<dbReference type="Proteomes" id="UP000800094">
    <property type="component" value="Unassembled WGS sequence"/>
</dbReference>
<sequence>MSRLWSNAKSWTQQLGTRRVQQQQWKDADSVELRKLASEPSEYVPGGYQYQDTPSPYRPYSNYYADVFVDPNDNKAYSRGTRRYTQGWRFGAINCAISASVVFLINFIVTIWGSVHDKGKGGILMEGDCEEVRRTNTGLHFLINLLSTILLSSSNYCMQCLSAPTRNEIDQAHAKGTWLDIGVPSIHNLRQINKKRVILWVCLGLSSLPLHLFYNSAVFSSISSNNYYVFSVSQSFVDNAECYNCGNISNSSYPRIEQPVRDMHAKAHNGSLERLSNSDCLNAYAEMIQSNRRNLLLVARDDKFPAASQSKLGATNVYAYDTFDAVDASSSEPAVNAYSWMCEGSEYYDYYKNPCVSAIDKVKSSPDVWRVGASFGSAAYDTGAYPVEYCLSEKAEPHCKLQFVPPIAILVTILNLFKAVIIFYTAFAVKEEPLMTMGDAVASFLEKKDPTTKGMCLLSVRDVKKHKGYFPAGPKEWTDKKYRWKDVASRTRRGVTTAMFTIILVVVTVLMSWGIRALPDTQSRSLPALAKLGYGAIDPRTIISFGYSISLVSSVLIANIAQPILSFLYFSYNGLFTCMLLGYEWASYAQRRKGLRVSRAPAGAQRSTYFLQLPYRFALPLMALSGVLHWLVSQSIFLVAVDVYTWDGGRHATSPFSSGGDWKSCGYSPIAIISVLVLGILMTFAMVGFGFIPYKPGMNLAGSCSAAISAACHNTEWDDVHGHVAAMEKLKWGVVGMSVDGEGHVGHCTFSTREVDMPTQGVRYAG</sequence>
<accession>A0A6A6IGU7</accession>
<feature type="transmembrane region" description="Helical" evidence="1">
    <location>
        <begin position="197"/>
        <end position="214"/>
    </location>
</feature>
<dbReference type="GeneID" id="54579104"/>
<feature type="transmembrane region" description="Helical" evidence="1">
    <location>
        <begin position="495"/>
        <end position="515"/>
    </location>
</feature>
<dbReference type="RefSeq" id="XP_033684829.1">
    <property type="nucleotide sequence ID" value="XM_033825774.1"/>
</dbReference>
<name>A0A6A6IGU7_9PLEO</name>
<gene>
    <name evidence="3" type="ORF">BU26DRAFT_482557</name>
</gene>
<organism evidence="3 4">
    <name type="scientific">Trematosphaeria pertusa</name>
    <dbReference type="NCBI Taxonomy" id="390896"/>
    <lineage>
        <taxon>Eukaryota</taxon>
        <taxon>Fungi</taxon>
        <taxon>Dikarya</taxon>
        <taxon>Ascomycota</taxon>
        <taxon>Pezizomycotina</taxon>
        <taxon>Dothideomycetes</taxon>
        <taxon>Pleosporomycetidae</taxon>
        <taxon>Pleosporales</taxon>
        <taxon>Massarineae</taxon>
        <taxon>Trematosphaeriaceae</taxon>
        <taxon>Trematosphaeria</taxon>
    </lineage>
</organism>
<feature type="transmembrane region" description="Helical" evidence="1">
    <location>
        <begin position="560"/>
        <end position="583"/>
    </location>
</feature>